<dbReference type="InterPro" id="IPR036774">
    <property type="entry name" value="ERV/ALR_sulphydryl_oxid_sf"/>
</dbReference>
<accession>A0A803SL00</accession>
<proteinExistence type="predicted"/>
<evidence type="ECO:0000256" key="3">
    <source>
        <dbReference type="ARBA" id="ARBA00022630"/>
    </source>
</evidence>
<keyword evidence="4" id="KW-0274">FAD</keyword>
<comment type="cofactor">
    <cofactor evidence="1">
        <name>FAD</name>
        <dbReference type="ChEBI" id="CHEBI:57692"/>
    </cofactor>
</comment>
<keyword evidence="5" id="KW-0560">Oxidoreductase</keyword>
<evidence type="ECO:0000256" key="1">
    <source>
        <dbReference type="ARBA" id="ARBA00001974"/>
    </source>
</evidence>
<reference evidence="8 9" key="1">
    <citation type="submission" date="2009-12" db="EMBL/GenBank/DDBJ databases">
        <title>The Genome Sequence of Anolis carolinensis (Green Anole Lizard).</title>
        <authorList>
            <consortium name="The Genome Sequencing Platform"/>
            <person name="Di Palma F."/>
            <person name="Alfoldi J."/>
            <person name="Heiman D."/>
            <person name="Young S."/>
            <person name="Grabherr M."/>
            <person name="Johnson J."/>
            <person name="Lander E.S."/>
            <person name="Lindblad-Toh K."/>
        </authorList>
    </citation>
    <scope>NUCLEOTIDE SEQUENCE [LARGE SCALE GENOMIC DNA]</scope>
    <source>
        <strain evidence="8 9">JBL SC #1</strain>
    </source>
</reference>
<dbReference type="Proteomes" id="UP000001646">
    <property type="component" value="Chromosome 1"/>
</dbReference>
<dbReference type="SUPFAM" id="SSF69000">
    <property type="entry name" value="FAD-dependent thiol oxidase"/>
    <property type="match status" value="1"/>
</dbReference>
<dbReference type="InParanoid" id="A0A803SL00"/>
<keyword evidence="6" id="KW-1015">Disulfide bond</keyword>
<dbReference type="PANTHER" id="PTHR12645:SF0">
    <property type="entry name" value="FAD-LINKED SULFHYDRYL OXIDASE ALR"/>
    <property type="match status" value="1"/>
</dbReference>
<dbReference type="Ensembl" id="ENSACAT00000039170.1">
    <property type="protein sequence ID" value="ENSACAP00000023640.1"/>
    <property type="gene ID" value="ENSACAG00000036604.1"/>
</dbReference>
<evidence type="ECO:0000256" key="5">
    <source>
        <dbReference type="ARBA" id="ARBA00023002"/>
    </source>
</evidence>
<dbReference type="InterPro" id="IPR039799">
    <property type="entry name" value="ALR/ERV"/>
</dbReference>
<dbReference type="PANTHER" id="PTHR12645">
    <property type="entry name" value="ALR/ERV"/>
    <property type="match status" value="1"/>
</dbReference>
<protein>
    <recommendedName>
        <fullName evidence="2">thiol oxidase</fullName>
        <ecNumber evidence="2">1.8.3.2</ecNumber>
    </recommendedName>
</protein>
<dbReference type="AlphaFoldDB" id="A0A803SL00"/>
<keyword evidence="3" id="KW-0285">Flavoprotein</keyword>
<evidence type="ECO:0000256" key="6">
    <source>
        <dbReference type="ARBA" id="ARBA00023157"/>
    </source>
</evidence>
<name>A0A803SL00_ANOCA</name>
<dbReference type="Gene3D" id="1.20.120.310">
    <property type="entry name" value="ERV/ALR sulfhydryl oxidase domain"/>
    <property type="match status" value="1"/>
</dbReference>
<dbReference type="EC" id="1.8.3.2" evidence="2"/>
<evidence type="ECO:0000256" key="4">
    <source>
        <dbReference type="ARBA" id="ARBA00022827"/>
    </source>
</evidence>
<evidence type="ECO:0000313" key="9">
    <source>
        <dbReference type="Proteomes" id="UP000001646"/>
    </source>
</evidence>
<sequence length="133" mass="15217">MGQCYKCLMWGAHHSNRKKCIPGGMISLVSTCLRQGAVEARAELKEYPPDCPLDWEQLERSSWSFLHTMAAYYHNQSNTSEQEEMVQFINLFPRKMIQRNQPSVNQKLGKPEFDCSLIDECCGTDGKTTPAIR</sequence>
<evidence type="ECO:0000256" key="2">
    <source>
        <dbReference type="ARBA" id="ARBA00012512"/>
    </source>
</evidence>
<dbReference type="GO" id="GO:0016971">
    <property type="term" value="F:flavin-dependent sulfhydryl oxidase activity"/>
    <property type="evidence" value="ECO:0007669"/>
    <property type="project" value="InterPro"/>
</dbReference>
<feature type="domain" description="ERV/ALR sulfhydryl oxidase" evidence="7">
    <location>
        <begin position="60"/>
        <end position="94"/>
    </location>
</feature>
<evidence type="ECO:0000313" key="8">
    <source>
        <dbReference type="Ensembl" id="ENSACAP00000023640.1"/>
    </source>
</evidence>
<dbReference type="InterPro" id="IPR017905">
    <property type="entry name" value="ERV/ALR_sulphydryl_oxidase"/>
</dbReference>
<organism evidence="8 9">
    <name type="scientific">Anolis carolinensis</name>
    <name type="common">Green anole</name>
    <name type="synonym">American chameleon</name>
    <dbReference type="NCBI Taxonomy" id="28377"/>
    <lineage>
        <taxon>Eukaryota</taxon>
        <taxon>Metazoa</taxon>
        <taxon>Chordata</taxon>
        <taxon>Craniata</taxon>
        <taxon>Vertebrata</taxon>
        <taxon>Euteleostomi</taxon>
        <taxon>Lepidosauria</taxon>
        <taxon>Squamata</taxon>
        <taxon>Bifurcata</taxon>
        <taxon>Unidentata</taxon>
        <taxon>Episquamata</taxon>
        <taxon>Toxicofera</taxon>
        <taxon>Iguania</taxon>
        <taxon>Dactyloidae</taxon>
        <taxon>Anolis</taxon>
    </lineage>
</organism>
<keyword evidence="9" id="KW-1185">Reference proteome</keyword>
<reference evidence="8" key="2">
    <citation type="submission" date="2025-08" db="UniProtKB">
        <authorList>
            <consortium name="Ensembl"/>
        </authorList>
    </citation>
    <scope>IDENTIFICATION</scope>
</reference>
<dbReference type="Pfam" id="PF04777">
    <property type="entry name" value="Evr1_Alr"/>
    <property type="match status" value="1"/>
</dbReference>
<reference evidence="8" key="3">
    <citation type="submission" date="2025-09" db="UniProtKB">
        <authorList>
            <consortium name="Ensembl"/>
        </authorList>
    </citation>
    <scope>IDENTIFICATION</scope>
</reference>
<evidence type="ECO:0000259" key="7">
    <source>
        <dbReference type="Pfam" id="PF04777"/>
    </source>
</evidence>